<protein>
    <submittedName>
        <fullName evidence="1">Uncharacterized protein</fullName>
    </submittedName>
</protein>
<dbReference type="Proteomes" id="UP000003505">
    <property type="component" value="Unassembled WGS sequence"/>
</dbReference>
<evidence type="ECO:0000313" key="2">
    <source>
        <dbReference type="Proteomes" id="UP000003505"/>
    </source>
</evidence>
<proteinExistence type="predicted"/>
<name>C9LYW1_SELS3</name>
<dbReference type="AntiFam" id="ANF00272">
    <property type="entry name" value="Translation of CRISPR region"/>
</dbReference>
<organism evidence="1 2">
    <name type="scientific">Selenomonas sputigena (strain ATCC 35185 / DSM 20758 / CCUG 44933 / VPI D19B-28)</name>
    <dbReference type="NCBI Taxonomy" id="546271"/>
    <lineage>
        <taxon>Bacteria</taxon>
        <taxon>Bacillati</taxon>
        <taxon>Bacillota</taxon>
        <taxon>Negativicutes</taxon>
        <taxon>Selenomonadales</taxon>
        <taxon>Selenomonadaceae</taxon>
        <taxon>Selenomonas</taxon>
    </lineage>
</organism>
<gene>
    <name evidence="1" type="ORF">SELSPUOL_02672</name>
</gene>
<dbReference type="EMBL" id="ACKP02000056">
    <property type="protein sequence ID" value="EEX75944.1"/>
    <property type="molecule type" value="Genomic_DNA"/>
</dbReference>
<sequence length="42" mass="4409">MISIHAPAWGATCRFQAELPNIVISIHAPAWGATSFNGVGES</sequence>
<reference evidence="1 2" key="1">
    <citation type="submission" date="2009-09" db="EMBL/GenBank/DDBJ databases">
        <authorList>
            <person name="Weinstock G."/>
            <person name="Sodergren E."/>
            <person name="Clifton S."/>
            <person name="Fulton L."/>
            <person name="Fulton B."/>
            <person name="Courtney L."/>
            <person name="Fronick C."/>
            <person name="Harrison M."/>
            <person name="Strong C."/>
            <person name="Farmer C."/>
            <person name="Delahaunty K."/>
            <person name="Markovic C."/>
            <person name="Hall O."/>
            <person name="Minx P."/>
            <person name="Tomlinson C."/>
            <person name="Mitreva M."/>
            <person name="Nelson J."/>
            <person name="Hou S."/>
            <person name="Wollam A."/>
            <person name="Pepin K.H."/>
            <person name="Johnson M."/>
            <person name="Bhonagiri V."/>
            <person name="Nash W.E."/>
            <person name="Warren W."/>
            <person name="Chinwalla A."/>
            <person name="Mardis E.R."/>
            <person name="Wilson R.K."/>
        </authorList>
    </citation>
    <scope>NUCLEOTIDE SEQUENCE [LARGE SCALE GENOMIC DNA]</scope>
    <source>
        <strain evidence="2">ATCC 35185 / DSM 20758 / VPI D19B-28</strain>
    </source>
</reference>
<accession>C9LYW1</accession>
<comment type="caution">
    <text evidence="1">The sequence shown here is derived from an EMBL/GenBank/DDBJ whole genome shotgun (WGS) entry which is preliminary data.</text>
</comment>
<evidence type="ECO:0000313" key="1">
    <source>
        <dbReference type="EMBL" id="EEX75944.1"/>
    </source>
</evidence>
<dbReference type="AlphaFoldDB" id="C9LYW1"/>